<keyword evidence="5" id="KW-1185">Reference proteome</keyword>
<accession>A0ABR0P0R1</accession>
<dbReference type="SMART" id="SM00320">
    <property type="entry name" value="WD40"/>
    <property type="match status" value="1"/>
</dbReference>
<dbReference type="SUPFAM" id="SSF50978">
    <property type="entry name" value="WD40 repeat-like"/>
    <property type="match status" value="1"/>
</dbReference>
<dbReference type="InterPro" id="IPR019775">
    <property type="entry name" value="WD40_repeat_CS"/>
</dbReference>
<dbReference type="Gene3D" id="2.130.10.10">
    <property type="entry name" value="YVTN repeat-like/Quinoprotein amine dehydrogenase"/>
    <property type="match status" value="1"/>
</dbReference>
<dbReference type="PROSITE" id="PS50082">
    <property type="entry name" value="WD_REPEATS_2"/>
    <property type="match status" value="1"/>
</dbReference>
<proteinExistence type="predicted"/>
<evidence type="ECO:0000256" key="3">
    <source>
        <dbReference type="PROSITE-ProRule" id="PRU00221"/>
    </source>
</evidence>
<sequence length="199" mass="22703">MHSFFVDVNLFKANKERAAGIAKSNNDIVGHVNNRSSTSTIDGLANEDANLMIKLKFLTYKLRTFLIHNGLSILFKDGPTAYRAYYLRDVFSSIQSETIMQKSCRAFSSGDGTSTPAFQFSAHSCWIPACKWHNTSPLHLLSSSYDRKVMLWDLRTAEKPTTLDCGPRTICRRHIMTSSYLYECLWEALQQRIRMITCN</sequence>
<comment type="caution">
    <text evidence="4">The sequence shown here is derived from an EMBL/GenBank/DDBJ whole genome shotgun (WGS) entry which is preliminary data.</text>
</comment>
<name>A0ABR0P0R1_GOSAR</name>
<gene>
    <name evidence="4" type="ORF">PVK06_027427</name>
</gene>
<evidence type="ECO:0000256" key="2">
    <source>
        <dbReference type="ARBA" id="ARBA00022737"/>
    </source>
</evidence>
<organism evidence="4 5">
    <name type="scientific">Gossypium arboreum</name>
    <name type="common">Tree cotton</name>
    <name type="synonym">Gossypium nanking</name>
    <dbReference type="NCBI Taxonomy" id="29729"/>
    <lineage>
        <taxon>Eukaryota</taxon>
        <taxon>Viridiplantae</taxon>
        <taxon>Streptophyta</taxon>
        <taxon>Embryophyta</taxon>
        <taxon>Tracheophyta</taxon>
        <taxon>Spermatophyta</taxon>
        <taxon>Magnoliopsida</taxon>
        <taxon>eudicotyledons</taxon>
        <taxon>Gunneridae</taxon>
        <taxon>Pentapetalae</taxon>
        <taxon>rosids</taxon>
        <taxon>malvids</taxon>
        <taxon>Malvales</taxon>
        <taxon>Malvaceae</taxon>
        <taxon>Malvoideae</taxon>
        <taxon>Gossypium</taxon>
    </lineage>
</organism>
<reference evidence="4 5" key="1">
    <citation type="submission" date="2023-03" db="EMBL/GenBank/DDBJ databases">
        <title>WGS of Gossypium arboreum.</title>
        <authorList>
            <person name="Yu D."/>
        </authorList>
    </citation>
    <scope>NUCLEOTIDE SEQUENCE [LARGE SCALE GENOMIC DNA]</scope>
    <source>
        <tissue evidence="4">Leaf</tissue>
    </source>
</reference>
<dbReference type="Proteomes" id="UP001358586">
    <property type="component" value="Chromosome 8"/>
</dbReference>
<dbReference type="PANTHER" id="PTHR35460:SF1">
    <property type="entry name" value="TRNA LIGASE 1"/>
    <property type="match status" value="1"/>
</dbReference>
<dbReference type="InterPro" id="IPR036322">
    <property type="entry name" value="WD40_repeat_dom_sf"/>
</dbReference>
<dbReference type="InterPro" id="IPR038837">
    <property type="entry name" value="tRNA_ligase_1"/>
</dbReference>
<keyword evidence="1 3" id="KW-0853">WD repeat</keyword>
<dbReference type="PANTHER" id="PTHR35460">
    <property type="entry name" value="TRNA LIGASE 1"/>
    <property type="match status" value="1"/>
</dbReference>
<evidence type="ECO:0000256" key="1">
    <source>
        <dbReference type="ARBA" id="ARBA00022574"/>
    </source>
</evidence>
<dbReference type="EMBL" id="JARKNE010000008">
    <property type="protein sequence ID" value="KAK5812032.1"/>
    <property type="molecule type" value="Genomic_DNA"/>
</dbReference>
<dbReference type="PROSITE" id="PS00678">
    <property type="entry name" value="WD_REPEATS_1"/>
    <property type="match status" value="1"/>
</dbReference>
<protein>
    <submittedName>
        <fullName evidence="4">Uncharacterized protein</fullName>
    </submittedName>
</protein>
<evidence type="ECO:0000313" key="5">
    <source>
        <dbReference type="Proteomes" id="UP001358586"/>
    </source>
</evidence>
<dbReference type="InterPro" id="IPR015943">
    <property type="entry name" value="WD40/YVTN_repeat-like_dom_sf"/>
</dbReference>
<feature type="repeat" description="WD" evidence="3">
    <location>
        <begin position="120"/>
        <end position="162"/>
    </location>
</feature>
<keyword evidence="2" id="KW-0677">Repeat</keyword>
<dbReference type="InterPro" id="IPR001680">
    <property type="entry name" value="WD40_rpt"/>
</dbReference>
<evidence type="ECO:0000313" key="4">
    <source>
        <dbReference type="EMBL" id="KAK5812032.1"/>
    </source>
</evidence>